<dbReference type="AlphaFoldDB" id="A0A1E7F8M5"/>
<keyword evidence="1" id="KW-1133">Transmembrane helix</keyword>
<dbReference type="InParanoid" id="A0A1E7F8M5"/>
<keyword evidence="3" id="KW-1185">Reference proteome</keyword>
<protein>
    <submittedName>
        <fullName evidence="2">Uncharacterized protein</fullName>
    </submittedName>
</protein>
<accession>A0A1E7F8M5</accession>
<dbReference type="Proteomes" id="UP000095751">
    <property type="component" value="Unassembled WGS sequence"/>
</dbReference>
<dbReference type="KEGG" id="fcy:FRACYDRAFT_261995"/>
<feature type="transmembrane region" description="Helical" evidence="1">
    <location>
        <begin position="223"/>
        <end position="241"/>
    </location>
</feature>
<proteinExistence type="predicted"/>
<keyword evidence="1" id="KW-0472">Membrane</keyword>
<feature type="transmembrane region" description="Helical" evidence="1">
    <location>
        <begin position="262"/>
        <end position="286"/>
    </location>
</feature>
<feature type="transmembrane region" description="Helical" evidence="1">
    <location>
        <begin position="195"/>
        <end position="217"/>
    </location>
</feature>
<evidence type="ECO:0000313" key="2">
    <source>
        <dbReference type="EMBL" id="OEU14517.1"/>
    </source>
</evidence>
<sequence>MTAATILSTTADVDKITDHNGRFMKIRIFSHISFFLAAFLYVVSDLLPYSDLYDPAVQDCDDYAVENSNSTYNDDGNKYLIDDDYTLGTNITNIDDDDDFTDDLLSNTEYYLDDYFESSTDDWINVYSIVSGLGALFYVVMGVLDLYSVRMEEKKLKEDYDNGVIGHTYAESATAGLPLNIGNNTGKGSFRFIKFACYSMICAGLFGILSSIFVVHGDEISDVFNTISITLYFMYAVGIIYGRFSTNNDHTTSKDRSIIIKWLLIIAYVLLFVGSFMDLILAYTYFITEDNYHTWKKEAISTLHLSFGGSCITHKDLGNMLSKMLSKFPNLNILVVV</sequence>
<feature type="transmembrane region" description="Helical" evidence="1">
    <location>
        <begin position="124"/>
        <end position="147"/>
    </location>
</feature>
<evidence type="ECO:0000313" key="3">
    <source>
        <dbReference type="Proteomes" id="UP000095751"/>
    </source>
</evidence>
<name>A0A1E7F8M5_9STRA</name>
<reference evidence="2 3" key="1">
    <citation type="submission" date="2016-09" db="EMBL/GenBank/DDBJ databases">
        <title>Extensive genetic diversity and differential bi-allelic expression allows diatom success in the polar Southern Ocean.</title>
        <authorList>
            <consortium name="DOE Joint Genome Institute"/>
            <person name="Mock T."/>
            <person name="Otillar R.P."/>
            <person name="Strauss J."/>
            <person name="Dupont C."/>
            <person name="Frickenhaus S."/>
            <person name="Maumus F."/>
            <person name="Mcmullan M."/>
            <person name="Sanges R."/>
            <person name="Schmutz J."/>
            <person name="Toseland A."/>
            <person name="Valas R."/>
            <person name="Veluchamy A."/>
            <person name="Ward B.J."/>
            <person name="Allen A."/>
            <person name="Barry K."/>
            <person name="Falciatore A."/>
            <person name="Ferrante M."/>
            <person name="Fortunato A.E."/>
            <person name="Gloeckner G."/>
            <person name="Gruber A."/>
            <person name="Hipkin R."/>
            <person name="Janech M."/>
            <person name="Kroth P."/>
            <person name="Leese F."/>
            <person name="Lindquist E."/>
            <person name="Lyon B.R."/>
            <person name="Martin J."/>
            <person name="Mayer C."/>
            <person name="Parker M."/>
            <person name="Quesneville H."/>
            <person name="Raymond J."/>
            <person name="Uhlig C."/>
            <person name="Valentin K.U."/>
            <person name="Worden A.Z."/>
            <person name="Armbrust E.V."/>
            <person name="Bowler C."/>
            <person name="Green B."/>
            <person name="Moulton V."/>
            <person name="Van Oosterhout C."/>
            <person name="Grigoriev I."/>
        </authorList>
    </citation>
    <scope>NUCLEOTIDE SEQUENCE [LARGE SCALE GENOMIC DNA]</scope>
    <source>
        <strain evidence="2 3">CCMP1102</strain>
    </source>
</reference>
<organism evidence="2 3">
    <name type="scientific">Fragilariopsis cylindrus CCMP1102</name>
    <dbReference type="NCBI Taxonomy" id="635003"/>
    <lineage>
        <taxon>Eukaryota</taxon>
        <taxon>Sar</taxon>
        <taxon>Stramenopiles</taxon>
        <taxon>Ochrophyta</taxon>
        <taxon>Bacillariophyta</taxon>
        <taxon>Bacillariophyceae</taxon>
        <taxon>Bacillariophycidae</taxon>
        <taxon>Bacillariales</taxon>
        <taxon>Bacillariaceae</taxon>
        <taxon>Fragilariopsis</taxon>
    </lineage>
</organism>
<feature type="transmembrane region" description="Helical" evidence="1">
    <location>
        <begin position="26"/>
        <end position="44"/>
    </location>
</feature>
<evidence type="ECO:0000256" key="1">
    <source>
        <dbReference type="SAM" id="Phobius"/>
    </source>
</evidence>
<dbReference type="EMBL" id="KV784360">
    <property type="protein sequence ID" value="OEU14517.1"/>
    <property type="molecule type" value="Genomic_DNA"/>
</dbReference>
<keyword evidence="1" id="KW-0812">Transmembrane</keyword>
<gene>
    <name evidence="2" type="ORF">FRACYDRAFT_261995</name>
</gene>